<name>A0AA86P6R4_9EUKA</name>
<reference evidence="1" key="1">
    <citation type="submission" date="2023-06" db="EMBL/GenBank/DDBJ databases">
        <authorList>
            <person name="Kurt Z."/>
        </authorList>
    </citation>
    <scope>NUCLEOTIDE SEQUENCE</scope>
</reference>
<comment type="caution">
    <text evidence="1">The sequence shown here is derived from an EMBL/GenBank/DDBJ whole genome shotgun (WGS) entry which is preliminary data.</text>
</comment>
<evidence type="ECO:0000313" key="2">
    <source>
        <dbReference type="EMBL" id="CAL6026638.1"/>
    </source>
</evidence>
<gene>
    <name evidence="1" type="ORF">HINF_LOCUS19553</name>
    <name evidence="2" type="ORF">HINF_LOCUS30942</name>
</gene>
<dbReference type="EMBL" id="CAXDID020000102">
    <property type="protein sequence ID" value="CAL6026638.1"/>
    <property type="molecule type" value="Genomic_DNA"/>
</dbReference>
<protein>
    <submittedName>
        <fullName evidence="1">Uncharacterized protein</fullName>
    </submittedName>
</protein>
<dbReference type="SUPFAM" id="SSF50475">
    <property type="entry name" value="FMN-binding split barrel"/>
    <property type="match status" value="1"/>
</dbReference>
<evidence type="ECO:0000313" key="1">
    <source>
        <dbReference type="EMBL" id="CAI9931908.1"/>
    </source>
</evidence>
<proteinExistence type="predicted"/>
<dbReference type="Gene3D" id="2.30.110.10">
    <property type="entry name" value="Electron Transport, Fmn-binding Protein, Chain A"/>
    <property type="match status" value="1"/>
</dbReference>
<evidence type="ECO:0000313" key="3">
    <source>
        <dbReference type="Proteomes" id="UP001642409"/>
    </source>
</evidence>
<dbReference type="AlphaFoldDB" id="A0AA86P6R4"/>
<reference evidence="2 3" key="2">
    <citation type="submission" date="2024-07" db="EMBL/GenBank/DDBJ databases">
        <authorList>
            <person name="Akdeniz Z."/>
        </authorList>
    </citation>
    <scope>NUCLEOTIDE SEQUENCE [LARGE SCALE GENOMIC DNA]</scope>
</reference>
<organism evidence="1">
    <name type="scientific">Hexamita inflata</name>
    <dbReference type="NCBI Taxonomy" id="28002"/>
    <lineage>
        <taxon>Eukaryota</taxon>
        <taxon>Metamonada</taxon>
        <taxon>Diplomonadida</taxon>
        <taxon>Hexamitidae</taxon>
        <taxon>Hexamitinae</taxon>
        <taxon>Hexamita</taxon>
    </lineage>
</organism>
<accession>A0AA86P6R4</accession>
<dbReference type="Proteomes" id="UP001642409">
    <property type="component" value="Unassembled WGS sequence"/>
</dbReference>
<keyword evidence="3" id="KW-1185">Reference proteome</keyword>
<sequence length="136" mass="15472">MTNFSSLKHFAQKYPIATTKHINLSGFIQVDRDHILESDKLGRFVISISKSSQKYQEIKGNKKGSWTIGSLLGEHAELSGDVEVLEFCPENEALFKEVWSEVLTRYGQEQMSAERVLLVMNARDIKIIQSQKQLQG</sequence>
<dbReference type="EMBL" id="CATOUU010000499">
    <property type="protein sequence ID" value="CAI9931908.1"/>
    <property type="molecule type" value="Genomic_DNA"/>
</dbReference>
<dbReference type="InterPro" id="IPR012349">
    <property type="entry name" value="Split_barrel_FMN-bd"/>
</dbReference>